<gene>
    <name evidence="2" type="ORF">CMV_021814</name>
</gene>
<dbReference type="EMBL" id="JRKL02004417">
    <property type="protein sequence ID" value="KAF3952655.1"/>
    <property type="molecule type" value="Genomic_DNA"/>
</dbReference>
<feature type="coiled-coil region" evidence="1">
    <location>
        <begin position="53"/>
        <end position="129"/>
    </location>
</feature>
<accession>A0A8J4QNC4</accession>
<dbReference type="Proteomes" id="UP000737018">
    <property type="component" value="Unassembled WGS sequence"/>
</dbReference>
<comment type="caution">
    <text evidence="2">The sequence shown here is derived from an EMBL/GenBank/DDBJ whole genome shotgun (WGS) entry which is preliminary data.</text>
</comment>
<proteinExistence type="predicted"/>
<keyword evidence="1" id="KW-0175">Coiled coil</keyword>
<organism evidence="2 3">
    <name type="scientific">Castanea mollissima</name>
    <name type="common">Chinese chestnut</name>
    <dbReference type="NCBI Taxonomy" id="60419"/>
    <lineage>
        <taxon>Eukaryota</taxon>
        <taxon>Viridiplantae</taxon>
        <taxon>Streptophyta</taxon>
        <taxon>Embryophyta</taxon>
        <taxon>Tracheophyta</taxon>
        <taxon>Spermatophyta</taxon>
        <taxon>Magnoliopsida</taxon>
        <taxon>eudicotyledons</taxon>
        <taxon>Gunneridae</taxon>
        <taxon>Pentapetalae</taxon>
        <taxon>rosids</taxon>
        <taxon>fabids</taxon>
        <taxon>Fagales</taxon>
        <taxon>Fagaceae</taxon>
        <taxon>Castanea</taxon>
    </lineage>
</organism>
<evidence type="ECO:0000313" key="2">
    <source>
        <dbReference type="EMBL" id="KAF3952655.1"/>
    </source>
</evidence>
<evidence type="ECO:0000256" key="1">
    <source>
        <dbReference type="SAM" id="Coils"/>
    </source>
</evidence>
<protein>
    <submittedName>
        <fullName evidence="2">Uncharacterized protein</fullName>
    </submittedName>
</protein>
<evidence type="ECO:0000313" key="3">
    <source>
        <dbReference type="Proteomes" id="UP000737018"/>
    </source>
</evidence>
<dbReference type="OrthoDB" id="10463238at2759"/>
<reference evidence="2" key="1">
    <citation type="submission" date="2020-03" db="EMBL/GenBank/DDBJ databases">
        <title>Castanea mollissima Vanexum genome sequencing.</title>
        <authorList>
            <person name="Staton M."/>
        </authorList>
    </citation>
    <scope>NUCLEOTIDE SEQUENCE</scope>
    <source>
        <tissue evidence="2">Leaf</tissue>
    </source>
</reference>
<sequence>MSAIPEHWTAQDRRKFFVEEFVREWRSEQALLKLKAHPFCKGYQCSVVIEGRYLAAKAKVKKLSNNNEDLLNNIFDVMNKVFESKNLRSKAEENTKATTDRKEALKKELQEMKKTLEDKSAELKAFVADNEKIQAAYYQGQYNCIANMKPKV</sequence>
<name>A0A8J4QNC4_9ROSI</name>
<keyword evidence="3" id="KW-1185">Reference proteome</keyword>
<dbReference type="AlphaFoldDB" id="A0A8J4QNC4"/>